<dbReference type="InterPro" id="IPR012340">
    <property type="entry name" value="NA-bd_OB-fold"/>
</dbReference>
<dbReference type="FunCoup" id="A0A554NEB3">
    <property type="interactions" value="2"/>
</dbReference>
<name>A0A554NEB3_9EURY</name>
<dbReference type="InParanoid" id="A0A554NEB3"/>
<dbReference type="Gene3D" id="1.10.150.280">
    <property type="entry name" value="AF1531-like domain"/>
    <property type="match status" value="1"/>
</dbReference>
<proteinExistence type="predicted"/>
<dbReference type="InterPro" id="IPR007003">
    <property type="entry name" value="DUF655"/>
</dbReference>
<dbReference type="PANTHER" id="PTHR40734">
    <property type="entry name" value="TRNA-SPECIFIC ADENOSINE DEAMINASE-RELATED"/>
    <property type="match status" value="1"/>
</dbReference>
<evidence type="ECO:0000313" key="1">
    <source>
        <dbReference type="EMBL" id="TSD15665.1"/>
    </source>
</evidence>
<keyword evidence="2" id="KW-1185">Reference proteome</keyword>
<dbReference type="EMBL" id="QMDX01000001">
    <property type="protein sequence ID" value="TSD15665.1"/>
    <property type="molecule type" value="Genomic_DNA"/>
</dbReference>
<dbReference type="OrthoDB" id="7902at2157"/>
<dbReference type="Proteomes" id="UP000319894">
    <property type="component" value="Unassembled WGS sequence"/>
</dbReference>
<dbReference type="Pfam" id="PF04919">
    <property type="entry name" value="DUF655"/>
    <property type="match status" value="1"/>
</dbReference>
<reference evidence="1 2" key="1">
    <citation type="submission" date="2018-06" db="EMBL/GenBank/DDBJ databases">
        <title>Natronomonas sp. F16-60 a new haloarchaeon isolated from a solar saltern of Isla Cristina, Huelva, Spain.</title>
        <authorList>
            <person name="Duran-Viseras A."/>
            <person name="Sanchez-Porro C."/>
            <person name="Ventosa A."/>
        </authorList>
    </citation>
    <scope>NUCLEOTIDE SEQUENCE [LARGE SCALE GENOMIC DNA]</scope>
    <source>
        <strain evidence="1 2">F16-60</strain>
    </source>
</reference>
<accession>A0A554NEB3</accession>
<dbReference type="SUPFAM" id="SSF160975">
    <property type="entry name" value="AF1531-like"/>
    <property type="match status" value="1"/>
</dbReference>
<organism evidence="1 2">
    <name type="scientific">Haloglomus irregulare</name>
    <dbReference type="NCBI Taxonomy" id="2234134"/>
    <lineage>
        <taxon>Archaea</taxon>
        <taxon>Methanobacteriati</taxon>
        <taxon>Methanobacteriota</taxon>
        <taxon>Stenosarchaea group</taxon>
        <taxon>Halobacteria</taxon>
        <taxon>Halobacteriales</taxon>
        <taxon>Natronomonadaceae</taxon>
        <taxon>Haloglomus</taxon>
    </lineage>
</organism>
<sequence>MTDAGDETGGSGDSDAPREAVVLDYLPTGVPDEQRTTTPVAYALGLEDFRCYLVRFEADTDMDVGDRVDIDPRGEAVSRVQRIDHDDLPGAAQSELEYGVGDIVDSEERRFVDFFNDAQAITTRLHALNLLPGIGKKLRNNVLDQRKRQPFESFDDLTDRVSGLHDPRGALIDRIVEEIREEEMKYRIFTARDPGE</sequence>
<comment type="caution">
    <text evidence="1">The sequence shown here is derived from an EMBL/GenBank/DDBJ whole genome shotgun (WGS) entry which is preliminary data.</text>
</comment>
<gene>
    <name evidence="1" type="ORF">DP107_00290</name>
</gene>
<protein>
    <submittedName>
        <fullName evidence="1">DUF655 domain-containing protein</fullName>
    </submittedName>
</protein>
<dbReference type="AlphaFoldDB" id="A0A554NEB3"/>
<dbReference type="RefSeq" id="WP_144260140.1">
    <property type="nucleotide sequence ID" value="NZ_QMDX01000001.1"/>
</dbReference>
<evidence type="ECO:0000313" key="2">
    <source>
        <dbReference type="Proteomes" id="UP000319894"/>
    </source>
</evidence>
<dbReference type="PANTHER" id="PTHR40734:SF1">
    <property type="entry name" value="DNA-BINDING PROTEIN"/>
    <property type="match status" value="1"/>
</dbReference>
<dbReference type="Gene3D" id="2.40.50.140">
    <property type="entry name" value="Nucleic acid-binding proteins"/>
    <property type="match status" value="1"/>
</dbReference>